<dbReference type="OrthoDB" id="5616562at2"/>
<dbReference type="Proteomes" id="UP000009232">
    <property type="component" value="Chromosome"/>
</dbReference>
<protein>
    <recommendedName>
        <fullName evidence="4">DUF1146 domain-containing protein</fullName>
    </recommendedName>
</protein>
<dbReference type="RefSeq" id="WP_013835661.1">
    <property type="nucleotide sequence ID" value="NC_015581.1"/>
</dbReference>
<gene>
    <name evidence="2" type="ordered locus">Thicy_1117</name>
</gene>
<dbReference type="HOGENOM" id="CLU_2653350_0_0_6"/>
<dbReference type="STRING" id="717773.Thicy_1117"/>
<keyword evidence="3" id="KW-1185">Reference proteome</keyword>
<proteinExistence type="predicted"/>
<keyword evidence="1" id="KW-0812">Transmembrane</keyword>
<dbReference type="AlphaFoldDB" id="F6D8N3"/>
<dbReference type="eggNOG" id="ENOG502ZENF">
    <property type="taxonomic scope" value="Bacteria"/>
</dbReference>
<name>F6D8N3_THICA</name>
<keyword evidence="1" id="KW-0472">Membrane</keyword>
<evidence type="ECO:0000256" key="1">
    <source>
        <dbReference type="SAM" id="Phobius"/>
    </source>
</evidence>
<evidence type="ECO:0000313" key="3">
    <source>
        <dbReference type="Proteomes" id="UP000009232"/>
    </source>
</evidence>
<sequence length="76" mass="8836">METPGWVTALLIFVQIAAVVGFAWLVWPMIRDEKWKEKFIKNKQALSLIIVFVLIFLFIFGMTAAFNILFPPQTLY</sequence>
<dbReference type="KEGG" id="tcy:Thicy_1117"/>
<evidence type="ECO:0000313" key="2">
    <source>
        <dbReference type="EMBL" id="AEG31884.1"/>
    </source>
</evidence>
<keyword evidence="1" id="KW-1133">Transmembrane helix</keyword>
<evidence type="ECO:0008006" key="4">
    <source>
        <dbReference type="Google" id="ProtNLM"/>
    </source>
</evidence>
<feature type="transmembrane region" description="Helical" evidence="1">
    <location>
        <begin position="48"/>
        <end position="70"/>
    </location>
</feature>
<reference evidence="2 3" key="1">
    <citation type="submission" date="2011-05" db="EMBL/GenBank/DDBJ databases">
        <title>Complete sequence of Thioalkalimicrobium cyclicum ALM1.</title>
        <authorList>
            <consortium name="US DOE Joint Genome Institute"/>
            <person name="Lucas S."/>
            <person name="Han J."/>
            <person name="Lapidus A."/>
            <person name="Cheng J.-F."/>
            <person name="Goodwin L."/>
            <person name="Pitluck S."/>
            <person name="Peters L."/>
            <person name="Mikhailova N."/>
            <person name="Davenport K."/>
            <person name="Han C."/>
            <person name="Tapia R."/>
            <person name="Land M."/>
            <person name="Hauser L."/>
            <person name="Kyrpides N."/>
            <person name="Ivanova N."/>
            <person name="Pagani I."/>
            <person name="Kappler U."/>
            <person name="Woyke T."/>
        </authorList>
    </citation>
    <scope>NUCLEOTIDE SEQUENCE [LARGE SCALE GENOMIC DNA]</scope>
    <source>
        <strain evidence="3">DSM 14477 / JCM 11371 / ALM1</strain>
    </source>
</reference>
<organism evidence="2 3">
    <name type="scientific">Thiomicrospira cyclica (strain DSM 14477 / JCM 11371 / ALM1)</name>
    <name type="common">Thioalkalimicrobium cyclicum</name>
    <dbReference type="NCBI Taxonomy" id="717773"/>
    <lineage>
        <taxon>Bacteria</taxon>
        <taxon>Pseudomonadati</taxon>
        <taxon>Pseudomonadota</taxon>
        <taxon>Gammaproteobacteria</taxon>
        <taxon>Thiotrichales</taxon>
        <taxon>Piscirickettsiaceae</taxon>
        <taxon>Thiomicrospira</taxon>
    </lineage>
</organism>
<accession>F6D8N3</accession>
<dbReference type="EMBL" id="CP002776">
    <property type="protein sequence ID" value="AEG31884.1"/>
    <property type="molecule type" value="Genomic_DNA"/>
</dbReference>
<feature type="transmembrane region" description="Helical" evidence="1">
    <location>
        <begin position="6"/>
        <end position="27"/>
    </location>
</feature>